<dbReference type="EMBL" id="LFMW01000009">
    <property type="protein sequence ID" value="KMT54805.1"/>
    <property type="molecule type" value="Genomic_DNA"/>
</dbReference>
<dbReference type="AlphaFoldDB" id="A0A0J8FXB3"/>
<keyword evidence="2" id="KW-1185">Reference proteome</keyword>
<dbReference type="Proteomes" id="UP000037551">
    <property type="component" value="Unassembled WGS sequence"/>
</dbReference>
<sequence>MFEITGSDIANLSDGNLRTLVARLALSELRAQGCPLSSVTAGGNQDAADGGLDVRVECIGSLTKPDFVPRRLTGFQVKKPDMPASAIREEMRPKGVLRPVISELAAASGSYIIVSAQGSVADKPLSDRRKAIREQLRGNIDARKLHTDFYDRDRLATWVNEYPGIVAWVRMQIGLRIAGWSSIGNWAGTAVAEPSSYLVDDNACLTDEKSRDSLQLTINEGIEKLRETLRVPGRCVRLVGLSGLGKTRLVQALFESGVGVESLDPSLAVYTDYSVETDPTARDMARQLIMKRHRAILVVDNRNPATHSELARICADSASTVSLLTVEYDVGDDEPEQTEVFRLRSASNELVSQWLKQTFPNVSQVDRSRIAEFSDGNFRVARAISDTLRKGETLGKLKSRDLFERIFQQRNEPDLSLLHAAEDLSLLYSVDGEDSSNEGELAKIGRIRTVSTHIMYATLIRLGQRGIAQSRGRWRAILPHAISNSLAASALARIPPAEFNLFCASLAPRMLKSLSRRLGFLHDSPEARSMVTNWLSLNSSLGDLFSMGADGLQIISNIAPVAPDAVLAKIERELSGANAELILAPTFSGRWQWIRLIKTLAYDPKMFHRSAILLARFVSFELEGNKGNSARDTFAELFHLYLSGTQATPTQRCEVIRQLATSIDPEQRRCAPIALDALLMTGRFTSSSNFEFGARPRDWGWSPKINRDVWDWYNGAISLVADLSSVIEETPKIFARRVRELWAIEACQDSLESIAVSLSRRQPWIEGWLAFRAALRYGGNSMRSEVKEKLLKIIEQLKPSDLLHQARAVILSGASSGWDIVDGDPDDDDVMKPWERASKMAQNVGRFLAQDHETRKQFLSELIPAQNQQRAFECGRGLAEGATDLHSMWCELVGEFALANPNKRDASVLGGFINLAHQRNTTLTLSMLDSTIGDADLGSYLPFLQARIGIDSAGIERLRRAVAKGALRAEDFYSIANGIVTDSPSQELSELLLDIAELENGVEIALGILNMHFFRDRLTDHVWDTSLVEVGRNLLSRMDIHKKGQAHDYGMQTVASICCSGIDGEKTARELCANLRTAIESYQLSPHDVNYLLKGLFETQTFTALDVFLLDEATSRASRLFEMHFSFDTPIEKIETELLREWADIDPNLRYELLGQNLPMFKRNAGEEGNDLDPLILELLEFAPDKHAFLGDYFTRLHPKSWMGSLAETLVRRRVNVLKLRENPDSEVQRWINELLPNLDLWIEQEQNKNREKEESFE</sequence>
<proteinExistence type="predicted"/>
<evidence type="ECO:0000313" key="2">
    <source>
        <dbReference type="Proteomes" id="UP000037551"/>
    </source>
</evidence>
<comment type="caution">
    <text evidence="1">The sequence shown here is derived from an EMBL/GenBank/DDBJ whole genome shotgun (WGS) entry which is preliminary data.</text>
</comment>
<dbReference type="STRING" id="1674920.ACR52_15130"/>
<accession>A0A0J8FXB3</accession>
<reference evidence="1 2" key="1">
    <citation type="submission" date="2015-06" db="EMBL/GenBank/DDBJ databases">
        <title>Draft genome sequence of an Antarctic Pseudomonas sp. strain KG01 with full potential for biotechnological applications.</title>
        <authorList>
            <person name="Pavlov M.S."/>
            <person name="Lira F."/>
            <person name="Martinez J.L."/>
            <person name="Marshall S.H."/>
        </authorList>
    </citation>
    <scope>NUCLEOTIDE SEQUENCE [LARGE SCALE GENOMIC DNA]</scope>
    <source>
        <strain evidence="1 2">KG01</strain>
    </source>
</reference>
<evidence type="ECO:0000313" key="1">
    <source>
        <dbReference type="EMBL" id="KMT54805.1"/>
    </source>
</evidence>
<dbReference type="OrthoDB" id="556502at2"/>
<organism evidence="1 2">
    <name type="scientific">Pseudomonas fildesensis</name>
    <dbReference type="NCBI Taxonomy" id="1674920"/>
    <lineage>
        <taxon>Bacteria</taxon>
        <taxon>Pseudomonadati</taxon>
        <taxon>Pseudomonadota</taxon>
        <taxon>Gammaproteobacteria</taxon>
        <taxon>Pseudomonadales</taxon>
        <taxon>Pseudomonadaceae</taxon>
        <taxon>Pseudomonas</taxon>
    </lineage>
</organism>
<dbReference type="PATRIC" id="fig|1674920.3.peg.942"/>
<name>A0A0J8FXB3_9PSED</name>
<protein>
    <submittedName>
        <fullName evidence="1">Uncharacterized protein</fullName>
    </submittedName>
</protein>
<dbReference type="InterPro" id="IPR027417">
    <property type="entry name" value="P-loop_NTPase"/>
</dbReference>
<dbReference type="SUPFAM" id="SSF52540">
    <property type="entry name" value="P-loop containing nucleoside triphosphate hydrolases"/>
    <property type="match status" value="1"/>
</dbReference>
<gene>
    <name evidence="1" type="ORF">ACR52_15130</name>
</gene>